<reference evidence="5 9" key="2">
    <citation type="journal article" date="2020" name="Appl. Microbiol. Biotechnol.">
        <title>Targeted gene deletion in Brettanomyces bruxellensis with an expression-free CRISPR-Cas9 system.</title>
        <authorList>
            <person name="Varela C."/>
            <person name="Bartel C."/>
            <person name="Onetto C."/>
            <person name="Borneman A."/>
        </authorList>
    </citation>
    <scope>NUCLEOTIDE SEQUENCE [LARGE SCALE GENOMIC DNA]</scope>
    <source>
        <strain evidence="5 9">AWRI1613</strain>
    </source>
</reference>
<organism evidence="7 8">
    <name type="scientific">Dekkera bruxellensis</name>
    <name type="common">Brettanomyces custersii</name>
    <dbReference type="NCBI Taxonomy" id="5007"/>
    <lineage>
        <taxon>Eukaryota</taxon>
        <taxon>Fungi</taxon>
        <taxon>Dikarya</taxon>
        <taxon>Ascomycota</taxon>
        <taxon>Saccharomycotina</taxon>
        <taxon>Pichiomycetes</taxon>
        <taxon>Pichiales</taxon>
        <taxon>Pichiaceae</taxon>
        <taxon>Brettanomyces</taxon>
    </lineage>
</organism>
<dbReference type="Proteomes" id="UP000478008">
    <property type="component" value="Unassembled WGS sequence"/>
</dbReference>
<dbReference type="Gene3D" id="1.10.20.10">
    <property type="entry name" value="Histone, subunit A"/>
    <property type="match status" value="1"/>
</dbReference>
<reference evidence="6" key="3">
    <citation type="submission" date="2020-10" db="EMBL/GenBank/DDBJ databases">
        <authorList>
            <person name="Palmer J.M."/>
        </authorList>
    </citation>
    <scope>NUCLEOTIDE SEQUENCE</scope>
    <source>
        <strain evidence="6">UCD 2041</strain>
    </source>
</reference>
<dbReference type="InterPro" id="IPR009072">
    <property type="entry name" value="Histone-fold"/>
</dbReference>
<reference evidence="7 8" key="1">
    <citation type="submission" date="2019-07" db="EMBL/GenBank/DDBJ databases">
        <authorList>
            <person name="Friedrich A."/>
            <person name="Schacherer J."/>
        </authorList>
    </citation>
    <scope>NUCLEOTIDE SEQUENCE [LARGE SCALE GENOMIC DNA]</scope>
</reference>
<name>A0A7D9CZ26_DEKBR</name>
<evidence type="ECO:0000313" key="5">
    <source>
        <dbReference type="EMBL" id="KAF6007905.1"/>
    </source>
</evidence>
<dbReference type="PANTHER" id="PTHR10252:SF5">
    <property type="entry name" value="DR1-ASSOCIATED COREPRESSOR"/>
    <property type="match status" value="1"/>
</dbReference>
<feature type="domain" description="Transcription factor CBF/NF-Y/archaeal histone" evidence="4">
    <location>
        <begin position="37"/>
        <end position="97"/>
    </location>
</feature>
<proteinExistence type="predicted"/>
<dbReference type="Pfam" id="PF00808">
    <property type="entry name" value="CBFD_NFYB_HMF"/>
    <property type="match status" value="1"/>
</dbReference>
<dbReference type="InterPro" id="IPR003958">
    <property type="entry name" value="CBFA_NFYB_domain"/>
</dbReference>
<dbReference type="PANTHER" id="PTHR10252">
    <property type="entry name" value="HISTONE-LIKE TRANSCRIPTION FACTOR CCAAT-RELATED"/>
    <property type="match status" value="1"/>
</dbReference>
<evidence type="ECO:0000313" key="8">
    <source>
        <dbReference type="Proteomes" id="UP000478008"/>
    </source>
</evidence>
<evidence type="ECO:0000256" key="2">
    <source>
        <dbReference type="ARBA" id="ARBA00023242"/>
    </source>
</evidence>
<evidence type="ECO:0000256" key="1">
    <source>
        <dbReference type="ARBA" id="ARBA00004123"/>
    </source>
</evidence>
<dbReference type="GO" id="GO:0001046">
    <property type="term" value="F:core promoter sequence-specific DNA binding"/>
    <property type="evidence" value="ECO:0007669"/>
    <property type="project" value="TreeGrafter"/>
</dbReference>
<keyword evidence="2" id="KW-0539">Nucleus</keyword>
<accession>A0A7D9CZ26</accession>
<dbReference type="EMBL" id="JABCYN010000040">
    <property type="protein sequence ID" value="KAF6007905.1"/>
    <property type="molecule type" value="Genomic_DNA"/>
</dbReference>
<keyword evidence="8" id="KW-1185">Reference proteome</keyword>
<evidence type="ECO:0000256" key="3">
    <source>
        <dbReference type="SAM" id="MobiDB-lite"/>
    </source>
</evidence>
<dbReference type="GO" id="GO:0017054">
    <property type="term" value="C:negative cofactor 2 complex"/>
    <property type="evidence" value="ECO:0007669"/>
    <property type="project" value="TreeGrafter"/>
</dbReference>
<dbReference type="AlphaFoldDB" id="A0A7D9CZ26"/>
<sequence length="124" mass="13836">MPRRQKSRSEGGQNEPTDTIVGEPFCGSEGYKRIKTHFPSARIKKLMQSDEDIGKVAQATPVALGRALELFMCTLVEKAVSTANEEQTKKVNVKVLKKTIEENEKFDFIVGVCDKYLKSNEGGR</sequence>
<dbReference type="GO" id="GO:0046982">
    <property type="term" value="F:protein heterodimerization activity"/>
    <property type="evidence" value="ECO:0007669"/>
    <property type="project" value="InterPro"/>
</dbReference>
<comment type="subcellular location">
    <subcellularLocation>
        <location evidence="1">Nucleus</location>
    </subcellularLocation>
</comment>
<evidence type="ECO:0000313" key="7">
    <source>
        <dbReference type="EMBL" id="VUG18756.1"/>
    </source>
</evidence>
<dbReference type="CDD" id="cd22906">
    <property type="entry name" value="HFD_DRAP1"/>
    <property type="match status" value="1"/>
</dbReference>
<feature type="region of interest" description="Disordered" evidence="3">
    <location>
        <begin position="1"/>
        <end position="22"/>
    </location>
</feature>
<dbReference type="GO" id="GO:0016251">
    <property type="term" value="F:RNA polymerase II general transcription initiation factor activity"/>
    <property type="evidence" value="ECO:0007669"/>
    <property type="project" value="TreeGrafter"/>
</dbReference>
<protein>
    <submittedName>
        <fullName evidence="7">DEBR0S4_01530g1_1</fullName>
    </submittedName>
</protein>
<dbReference type="OrthoDB" id="653904at2759"/>
<evidence type="ECO:0000259" key="4">
    <source>
        <dbReference type="Pfam" id="PF00808"/>
    </source>
</evidence>
<evidence type="ECO:0000313" key="9">
    <source>
        <dbReference type="Proteomes" id="UP000568158"/>
    </source>
</evidence>
<dbReference type="SUPFAM" id="SSF47113">
    <property type="entry name" value="Histone-fold"/>
    <property type="match status" value="1"/>
</dbReference>
<dbReference type="InterPro" id="IPR050568">
    <property type="entry name" value="Transcr_DNA_Rep_Reg"/>
</dbReference>
<dbReference type="Proteomes" id="UP000663131">
    <property type="component" value="Chromosome 2"/>
</dbReference>
<dbReference type="Proteomes" id="UP000568158">
    <property type="component" value="Unassembled WGS sequence"/>
</dbReference>
<evidence type="ECO:0000313" key="6">
    <source>
        <dbReference type="EMBL" id="QOU18222.1"/>
    </source>
</evidence>
<dbReference type="EMBL" id="CP063130">
    <property type="protein sequence ID" value="QOU18222.1"/>
    <property type="molecule type" value="Genomic_DNA"/>
</dbReference>
<reference evidence="6" key="4">
    <citation type="journal article" name="BMC Genomics">
        <title>New genome assemblies reveal patterns of domestication and adaptation across Brettanomyces (Dekkera) species.</title>
        <authorList>
            <person name="Roach M.J."/>
            <person name="Borneman A.R."/>
        </authorList>
    </citation>
    <scope>NUCLEOTIDE SEQUENCE</scope>
    <source>
        <strain evidence="6">UCD 2041</strain>
    </source>
</reference>
<gene>
    <name evidence="7" type="primary">BUR6</name>
    <name evidence="6" type="ORF">BRETT_005284</name>
    <name evidence="7" type="ORF">DEBR0S4_01530G</name>
    <name evidence="5" type="ORF">HII12_004317</name>
</gene>
<dbReference type="EMBL" id="CABFWN010000004">
    <property type="protein sequence ID" value="VUG18756.1"/>
    <property type="molecule type" value="Genomic_DNA"/>
</dbReference>